<dbReference type="InterPro" id="IPR029063">
    <property type="entry name" value="SAM-dependent_MTases_sf"/>
</dbReference>
<evidence type="ECO:0000313" key="6">
    <source>
        <dbReference type="EMBL" id="MDV4342272.1"/>
    </source>
</evidence>
<keyword evidence="3" id="KW-0808">Transferase</keyword>
<feature type="domain" description="DNA methylase N-4/N-6" evidence="5">
    <location>
        <begin position="29"/>
        <end position="244"/>
    </location>
</feature>
<protein>
    <recommendedName>
        <fullName evidence="4">Type II methyltransferase</fullName>
        <ecNumber evidence="4">2.1.1.113</ecNumber>
    </recommendedName>
    <alternativeName>
        <fullName evidence="4">N-4 cytosine-specific methyltransferase</fullName>
    </alternativeName>
</protein>
<gene>
    <name evidence="6" type="ORF">HL657_03615</name>
</gene>
<dbReference type="InterPro" id="IPR002052">
    <property type="entry name" value="DNA_methylase_N6_adenine_CS"/>
</dbReference>
<evidence type="ECO:0000259" key="5">
    <source>
        <dbReference type="Pfam" id="PF01555"/>
    </source>
</evidence>
<dbReference type="Proteomes" id="UP001273768">
    <property type="component" value="Unassembled WGS sequence"/>
</dbReference>
<sequence>MRFEEINGNVFYNGDCITGARTHIPDGSVDLIITDPPYGINGDRLHHHYNRDERFVVGGYVEVPASDYGEFSLRWIREAERILRPGGSIYIVSGYTNLYHILYALRETCLREVNHIIWRYNFGVYTSRKYVSSHYHILFYEKPGGERTFNLESRYGVGEKGPDNGSLNYRDREDVWYINREYKPGQAKNKNELPTELLVKMIQYSSNEDDLVCDMFLGGFSTAKVAIGLNRRAIGFEVSGEVFDLKIAELRDTRPGYLLSTLRTPGTGEPVNQGRPWTDADRTTLVSRFTGLIASGETKKDAIATLGRELGRGRWAIEKMLKQQGVRPGARRGDET</sequence>
<dbReference type="RefSeq" id="WP_317295455.1">
    <property type="nucleotide sequence ID" value="NZ_JABFFQ010000001.1"/>
</dbReference>
<dbReference type="EMBL" id="JABFFQ010000001">
    <property type="protein sequence ID" value="MDV4342272.1"/>
    <property type="molecule type" value="Genomic_DNA"/>
</dbReference>
<evidence type="ECO:0000256" key="2">
    <source>
        <dbReference type="ARBA" id="ARBA00022603"/>
    </source>
</evidence>
<keyword evidence="2 4" id="KW-0489">Methyltransferase</keyword>
<keyword evidence="4" id="KW-0680">Restriction system</keyword>
<keyword evidence="7" id="KW-1185">Reference proteome</keyword>
<keyword evidence="4" id="KW-0949">S-adenosyl-L-methionine</keyword>
<dbReference type="EC" id="2.1.1.113" evidence="4"/>
<comment type="similarity">
    <text evidence="1 4">Belongs to the N(4)/N(6)-methyltransferase family.</text>
</comment>
<evidence type="ECO:0000256" key="3">
    <source>
        <dbReference type="ARBA" id="ARBA00022679"/>
    </source>
</evidence>
<proteinExistence type="inferred from homology"/>
<evidence type="ECO:0000313" key="7">
    <source>
        <dbReference type="Proteomes" id="UP001273768"/>
    </source>
</evidence>
<dbReference type="PROSITE" id="PS00092">
    <property type="entry name" value="N6_MTASE"/>
    <property type="match status" value="1"/>
</dbReference>
<dbReference type="InterPro" id="IPR002941">
    <property type="entry name" value="DNA_methylase_N4/N6"/>
</dbReference>
<dbReference type="SUPFAM" id="SSF53335">
    <property type="entry name" value="S-adenosyl-L-methionine-dependent methyltransferases"/>
    <property type="match status" value="1"/>
</dbReference>
<dbReference type="PRINTS" id="PR00508">
    <property type="entry name" value="S21N4MTFRASE"/>
</dbReference>
<dbReference type="Pfam" id="PF01555">
    <property type="entry name" value="N6_N4_Mtase"/>
    <property type="match status" value="1"/>
</dbReference>
<comment type="catalytic activity">
    <reaction evidence="4">
        <text>a 2'-deoxycytidine in DNA + S-adenosyl-L-methionine = an N(4)-methyl-2'-deoxycytidine in DNA + S-adenosyl-L-homocysteine + H(+)</text>
        <dbReference type="Rhea" id="RHEA:16857"/>
        <dbReference type="Rhea" id="RHEA-COMP:11369"/>
        <dbReference type="Rhea" id="RHEA-COMP:13674"/>
        <dbReference type="ChEBI" id="CHEBI:15378"/>
        <dbReference type="ChEBI" id="CHEBI:57856"/>
        <dbReference type="ChEBI" id="CHEBI:59789"/>
        <dbReference type="ChEBI" id="CHEBI:85452"/>
        <dbReference type="ChEBI" id="CHEBI:137933"/>
        <dbReference type="EC" id="2.1.1.113"/>
    </reaction>
</comment>
<accession>A0ABU3Z0D5</accession>
<dbReference type="Gene3D" id="3.40.50.150">
    <property type="entry name" value="Vaccinia Virus protein VP39"/>
    <property type="match status" value="1"/>
</dbReference>
<evidence type="ECO:0000256" key="1">
    <source>
        <dbReference type="ARBA" id="ARBA00006594"/>
    </source>
</evidence>
<organism evidence="6 7">
    <name type="scientific">Methanoculleus nereidis</name>
    <dbReference type="NCBI Taxonomy" id="2735141"/>
    <lineage>
        <taxon>Archaea</taxon>
        <taxon>Methanobacteriati</taxon>
        <taxon>Methanobacteriota</taxon>
        <taxon>Stenosarchaea group</taxon>
        <taxon>Methanomicrobia</taxon>
        <taxon>Methanomicrobiales</taxon>
        <taxon>Methanomicrobiaceae</taxon>
        <taxon>Methanoculleus</taxon>
    </lineage>
</organism>
<reference evidence="6 7" key="1">
    <citation type="submission" date="2020-05" db="EMBL/GenBank/DDBJ databases">
        <title>Isolation and characterization of methanoarchaea from a cold seep at offshore SW Taiwan.</title>
        <authorList>
            <person name="Chen Y.-W."/>
            <person name="Chen S.-C."/>
            <person name="Lai M.-C."/>
        </authorList>
    </citation>
    <scope>NUCLEOTIDE SEQUENCE [LARGE SCALE GENOMIC DNA]</scope>
    <source>
        <strain evidence="6 7">YWC-01</strain>
    </source>
</reference>
<dbReference type="InterPro" id="IPR001091">
    <property type="entry name" value="RM_Methyltransferase"/>
</dbReference>
<comment type="caution">
    <text evidence="6">The sequence shown here is derived from an EMBL/GenBank/DDBJ whole genome shotgun (WGS) entry which is preliminary data.</text>
</comment>
<evidence type="ECO:0000256" key="4">
    <source>
        <dbReference type="RuleBase" id="RU362026"/>
    </source>
</evidence>
<name>A0ABU3Z0D5_9EURY</name>